<keyword evidence="12" id="KW-1185">Reference proteome</keyword>
<keyword evidence="4" id="KW-1003">Cell membrane</keyword>
<feature type="transmembrane region" description="Helical" evidence="9">
    <location>
        <begin position="316"/>
        <end position="332"/>
    </location>
</feature>
<feature type="transmembrane region" description="Helical" evidence="9">
    <location>
        <begin position="194"/>
        <end position="219"/>
    </location>
</feature>
<dbReference type="InterPro" id="IPR038770">
    <property type="entry name" value="Na+/solute_symporter_sf"/>
</dbReference>
<keyword evidence="2" id="KW-0813">Transport</keyword>
<evidence type="ECO:0000256" key="6">
    <source>
        <dbReference type="ARBA" id="ARBA00022989"/>
    </source>
</evidence>
<feature type="transmembrane region" description="Helical" evidence="9">
    <location>
        <begin position="34"/>
        <end position="51"/>
    </location>
</feature>
<feature type="transmembrane region" description="Helical" evidence="9">
    <location>
        <begin position="239"/>
        <end position="263"/>
    </location>
</feature>
<keyword evidence="8 9" id="KW-0472">Membrane</keyword>
<organism evidence="11 12">
    <name type="scientific">Rubrivirga litoralis</name>
    <dbReference type="NCBI Taxonomy" id="3075598"/>
    <lineage>
        <taxon>Bacteria</taxon>
        <taxon>Pseudomonadati</taxon>
        <taxon>Rhodothermota</taxon>
        <taxon>Rhodothermia</taxon>
        <taxon>Rhodothermales</taxon>
        <taxon>Rubricoccaceae</taxon>
        <taxon>Rubrivirga</taxon>
    </lineage>
</organism>
<dbReference type="Pfam" id="PF00999">
    <property type="entry name" value="Na_H_Exchanger"/>
    <property type="match status" value="1"/>
</dbReference>
<reference evidence="11 12" key="1">
    <citation type="submission" date="2023-09" db="EMBL/GenBank/DDBJ databases">
        <authorList>
            <person name="Rey-Velasco X."/>
        </authorList>
    </citation>
    <scope>NUCLEOTIDE SEQUENCE [LARGE SCALE GENOMIC DNA]</scope>
    <source>
        <strain evidence="11 12">F394</strain>
    </source>
</reference>
<evidence type="ECO:0000256" key="2">
    <source>
        <dbReference type="ARBA" id="ARBA00022448"/>
    </source>
</evidence>
<dbReference type="Proteomes" id="UP001267426">
    <property type="component" value="Unassembled WGS sequence"/>
</dbReference>
<feature type="transmembrane region" description="Helical" evidence="9">
    <location>
        <begin position="338"/>
        <end position="358"/>
    </location>
</feature>
<evidence type="ECO:0000256" key="3">
    <source>
        <dbReference type="ARBA" id="ARBA00022449"/>
    </source>
</evidence>
<evidence type="ECO:0000313" key="12">
    <source>
        <dbReference type="Proteomes" id="UP001267426"/>
    </source>
</evidence>
<feature type="transmembrane region" description="Helical" evidence="9">
    <location>
        <begin position="63"/>
        <end position="80"/>
    </location>
</feature>
<evidence type="ECO:0000256" key="9">
    <source>
        <dbReference type="SAM" id="Phobius"/>
    </source>
</evidence>
<name>A0ABU3BNB4_9BACT</name>
<evidence type="ECO:0000313" key="11">
    <source>
        <dbReference type="EMBL" id="MDT0630711.1"/>
    </source>
</evidence>
<evidence type="ECO:0000259" key="10">
    <source>
        <dbReference type="Pfam" id="PF00999"/>
    </source>
</evidence>
<keyword evidence="7" id="KW-0406">Ion transport</keyword>
<gene>
    <name evidence="11" type="ORF">RM540_03035</name>
</gene>
<feature type="transmembrane region" description="Helical" evidence="9">
    <location>
        <begin position="370"/>
        <end position="388"/>
    </location>
</feature>
<evidence type="ECO:0000256" key="5">
    <source>
        <dbReference type="ARBA" id="ARBA00022692"/>
    </source>
</evidence>
<dbReference type="PANTHER" id="PTHR32507:SF8">
    <property type="entry name" value="CNH1P"/>
    <property type="match status" value="1"/>
</dbReference>
<feature type="transmembrane region" description="Helical" evidence="9">
    <location>
        <begin position="400"/>
        <end position="427"/>
    </location>
</feature>
<sequence>MPFSLWFVVAGLLLTLMALGGTTLKRLPLSTAQLYLLVGLGIGPLGIGLLVIDPIEQAKPLEILSEIAVILSLFAAGLKLRTPLTDRRWRLPLRLATISMTLTVFGIAALGVWGLGLPIGAAVLLGAVLAPTDPVLASDVQIEDPDDTDRLRFSLTGEAGFNDGAAFPFVMLGLGLLGLHELGEFGWKWVAVDVLWAIFGGIALGAVLGLGVGRLVVYLRKTHKEAIGTDDFLALGLVALAYGVALLISTYAFLAVFAAGLALRYEERRETGDEAAEDVEAMAKNGEEEEVAVDEHVAPAFMASAILGFAEQLERIGAVALVVLVGALLHLAEWSFDALWFVPVVFLVVRPAAVAVGLAFSSTSDLQRELVAWFGVRGIGSVYYLMFAETHGLYDGFSERLLGLVLVTIAASVVVHGLSVTPVMAWYSRRAGSEERKAQVAGDEA</sequence>
<protein>
    <submittedName>
        <fullName evidence="11">Cation:proton antiporter</fullName>
    </submittedName>
</protein>
<dbReference type="PANTHER" id="PTHR32507">
    <property type="entry name" value="NA(+)/H(+) ANTIPORTER 1"/>
    <property type="match status" value="1"/>
</dbReference>
<feature type="transmembrane region" description="Helical" evidence="9">
    <location>
        <begin position="165"/>
        <end position="182"/>
    </location>
</feature>
<evidence type="ECO:0000256" key="4">
    <source>
        <dbReference type="ARBA" id="ARBA00022475"/>
    </source>
</evidence>
<feature type="domain" description="Cation/H+ exchanger transmembrane" evidence="10">
    <location>
        <begin position="16"/>
        <end position="426"/>
    </location>
</feature>
<accession>A0ABU3BNB4</accession>
<dbReference type="InterPro" id="IPR006153">
    <property type="entry name" value="Cation/H_exchanger_TM"/>
</dbReference>
<evidence type="ECO:0000256" key="8">
    <source>
        <dbReference type="ARBA" id="ARBA00023136"/>
    </source>
</evidence>
<comment type="subcellular location">
    <subcellularLocation>
        <location evidence="1">Cell membrane</location>
        <topology evidence="1">Multi-pass membrane protein</topology>
    </subcellularLocation>
</comment>
<feature type="transmembrane region" description="Helical" evidence="9">
    <location>
        <begin position="6"/>
        <end position="22"/>
    </location>
</feature>
<evidence type="ECO:0000256" key="1">
    <source>
        <dbReference type="ARBA" id="ARBA00004651"/>
    </source>
</evidence>
<dbReference type="Gene3D" id="1.20.1530.20">
    <property type="match status" value="1"/>
</dbReference>
<dbReference type="EMBL" id="JAVRHT010000004">
    <property type="protein sequence ID" value="MDT0630711.1"/>
    <property type="molecule type" value="Genomic_DNA"/>
</dbReference>
<proteinExistence type="predicted"/>
<evidence type="ECO:0000256" key="7">
    <source>
        <dbReference type="ARBA" id="ARBA00023065"/>
    </source>
</evidence>
<keyword evidence="6 9" id="KW-1133">Transmembrane helix</keyword>
<keyword evidence="5 9" id="KW-0812">Transmembrane</keyword>
<dbReference type="RefSeq" id="WP_311662006.1">
    <property type="nucleotide sequence ID" value="NZ_JAVRHT010000004.1"/>
</dbReference>
<feature type="transmembrane region" description="Helical" evidence="9">
    <location>
        <begin position="101"/>
        <end position="130"/>
    </location>
</feature>
<keyword evidence="3" id="KW-0050">Antiport</keyword>
<comment type="caution">
    <text evidence="11">The sequence shown here is derived from an EMBL/GenBank/DDBJ whole genome shotgun (WGS) entry which is preliminary data.</text>
</comment>